<dbReference type="InterPro" id="IPR036815">
    <property type="entry name" value="14-3-3_dom_sf"/>
</dbReference>
<organism evidence="2 3">
    <name type="scientific">Capsicum baccatum</name>
    <name type="common">Peruvian pepper</name>
    <dbReference type="NCBI Taxonomy" id="33114"/>
    <lineage>
        <taxon>Eukaryota</taxon>
        <taxon>Viridiplantae</taxon>
        <taxon>Streptophyta</taxon>
        <taxon>Embryophyta</taxon>
        <taxon>Tracheophyta</taxon>
        <taxon>Spermatophyta</taxon>
        <taxon>Magnoliopsida</taxon>
        <taxon>eudicotyledons</taxon>
        <taxon>Gunneridae</taxon>
        <taxon>Pentapetalae</taxon>
        <taxon>asterids</taxon>
        <taxon>lamiids</taxon>
        <taxon>Solanales</taxon>
        <taxon>Solanaceae</taxon>
        <taxon>Solanoideae</taxon>
        <taxon>Capsiceae</taxon>
        <taxon>Capsicum</taxon>
    </lineage>
</organism>
<dbReference type="PANTHER" id="PTHR47481">
    <property type="match status" value="1"/>
</dbReference>
<dbReference type="SUPFAM" id="SSF48445">
    <property type="entry name" value="14-3-3 protein"/>
    <property type="match status" value="1"/>
</dbReference>
<feature type="transmembrane region" description="Helical" evidence="1">
    <location>
        <begin position="20"/>
        <end position="39"/>
    </location>
</feature>
<keyword evidence="1" id="KW-0812">Transmembrane</keyword>
<dbReference type="STRING" id="33114.A0A2G2XCD3"/>
<reference evidence="3" key="2">
    <citation type="journal article" date="2017" name="J. Anim. Genet.">
        <title>Multiple reference genome sequences of hot pepper reveal the massive evolution of plant disease resistance genes by retroduplication.</title>
        <authorList>
            <person name="Kim S."/>
            <person name="Park J."/>
            <person name="Yeom S.-I."/>
            <person name="Kim Y.-M."/>
            <person name="Seo E."/>
            <person name="Kim K.-T."/>
            <person name="Kim M.-S."/>
            <person name="Lee J.M."/>
            <person name="Cheong K."/>
            <person name="Shin H.-S."/>
            <person name="Kim S.-B."/>
            <person name="Han K."/>
            <person name="Lee J."/>
            <person name="Park M."/>
            <person name="Lee H.-A."/>
            <person name="Lee H.-Y."/>
            <person name="Lee Y."/>
            <person name="Oh S."/>
            <person name="Lee J.H."/>
            <person name="Choi E."/>
            <person name="Choi E."/>
            <person name="Lee S.E."/>
            <person name="Jeon J."/>
            <person name="Kim H."/>
            <person name="Choi G."/>
            <person name="Song H."/>
            <person name="Lee J."/>
            <person name="Lee S.-C."/>
            <person name="Kwon J.-K."/>
            <person name="Lee H.-Y."/>
            <person name="Koo N."/>
            <person name="Hong Y."/>
            <person name="Kim R.W."/>
            <person name="Kang W.-H."/>
            <person name="Huh J.H."/>
            <person name="Kang B.-C."/>
            <person name="Yang T.-J."/>
            <person name="Lee Y.-H."/>
            <person name="Bennetzen J.L."/>
            <person name="Choi D."/>
        </authorList>
    </citation>
    <scope>NUCLEOTIDE SEQUENCE [LARGE SCALE GENOMIC DNA]</scope>
    <source>
        <strain evidence="3">cv. PBC81</strain>
    </source>
</reference>
<comment type="caution">
    <text evidence="2">The sequence shown here is derived from an EMBL/GenBank/DDBJ whole genome shotgun (WGS) entry which is preliminary data.</text>
</comment>
<sequence length="325" mass="36393">MLMHGHDLYGHLDGSTLSPYRIIIIGTVPSVNSAFVLWFRQNQLIQNAFMASVDPTIATTVAASTSSKTTWGALHIPYTNKPQTRIFSLRDRLMRLIKDSQPVTDCSMPAVSVKLERLLIGSVKQSKSGLEDLLASMLLTSPGTPLVPSPDGSESKLVSVDPRGAHWSDQPPLIRLQGCKGYSLNKEMETSASNTRNVGELSNKIEYLRERNNVMEDEPKEMQERYPEISLKFVDSDSSFALLQTFEEAIVKLDTLGEESYEDSTFIIQLLRDNITLCSSNMQVLIVAPWKREILRLMLIIQEKLIGETTTIASQKKNIPNEIHK</sequence>
<proteinExistence type="predicted"/>
<dbReference type="EMBL" id="MLFT02000002">
    <property type="protein sequence ID" value="PHT55154.1"/>
    <property type="molecule type" value="Genomic_DNA"/>
</dbReference>
<evidence type="ECO:0000256" key="1">
    <source>
        <dbReference type="SAM" id="Phobius"/>
    </source>
</evidence>
<keyword evidence="1" id="KW-1133">Transmembrane helix</keyword>
<accession>A0A2G2XCD3</accession>
<dbReference type="OrthoDB" id="1912561at2759"/>
<dbReference type="PANTHER" id="PTHR47481:SF21">
    <property type="entry name" value="BASIC-LEUCINE ZIPPER TRANSCRIPTION FACTOR Q-RELATED"/>
    <property type="match status" value="1"/>
</dbReference>
<keyword evidence="3" id="KW-1185">Reference proteome</keyword>
<dbReference type="Proteomes" id="UP000224567">
    <property type="component" value="Unassembled WGS sequence"/>
</dbReference>
<reference evidence="2 3" key="1">
    <citation type="journal article" date="2017" name="Genome Biol.">
        <title>New reference genome sequences of hot pepper reveal the massive evolution of plant disease-resistance genes by retroduplication.</title>
        <authorList>
            <person name="Kim S."/>
            <person name="Park J."/>
            <person name="Yeom S.I."/>
            <person name="Kim Y.M."/>
            <person name="Seo E."/>
            <person name="Kim K.T."/>
            <person name="Kim M.S."/>
            <person name="Lee J.M."/>
            <person name="Cheong K."/>
            <person name="Shin H.S."/>
            <person name="Kim S.B."/>
            <person name="Han K."/>
            <person name="Lee J."/>
            <person name="Park M."/>
            <person name="Lee H.A."/>
            <person name="Lee H.Y."/>
            <person name="Lee Y."/>
            <person name="Oh S."/>
            <person name="Lee J.H."/>
            <person name="Choi E."/>
            <person name="Choi E."/>
            <person name="Lee S.E."/>
            <person name="Jeon J."/>
            <person name="Kim H."/>
            <person name="Choi G."/>
            <person name="Song H."/>
            <person name="Lee J."/>
            <person name="Lee S.C."/>
            <person name="Kwon J.K."/>
            <person name="Lee H.Y."/>
            <person name="Koo N."/>
            <person name="Hong Y."/>
            <person name="Kim R.W."/>
            <person name="Kang W.H."/>
            <person name="Huh J.H."/>
            <person name="Kang B.C."/>
            <person name="Yang T.J."/>
            <person name="Lee Y.H."/>
            <person name="Bennetzen J.L."/>
            <person name="Choi D."/>
        </authorList>
    </citation>
    <scope>NUCLEOTIDE SEQUENCE [LARGE SCALE GENOMIC DNA]</scope>
    <source>
        <strain evidence="3">cv. PBC81</strain>
    </source>
</reference>
<dbReference type="Gene3D" id="1.20.190.20">
    <property type="entry name" value="14-3-3 domain"/>
    <property type="match status" value="1"/>
</dbReference>
<keyword evidence="1" id="KW-0472">Membrane</keyword>
<name>A0A2G2XCD3_CAPBA</name>
<gene>
    <name evidence="2" type="ORF">CQW23_03640</name>
</gene>
<protein>
    <submittedName>
        <fullName evidence="2">14-3-3-like protein D</fullName>
    </submittedName>
</protein>
<evidence type="ECO:0000313" key="2">
    <source>
        <dbReference type="EMBL" id="PHT55154.1"/>
    </source>
</evidence>
<evidence type="ECO:0000313" key="3">
    <source>
        <dbReference type="Proteomes" id="UP000224567"/>
    </source>
</evidence>
<dbReference type="AlphaFoldDB" id="A0A2G2XCD3"/>